<evidence type="ECO:0000259" key="2">
    <source>
        <dbReference type="Pfam" id="PF10099"/>
    </source>
</evidence>
<feature type="transmembrane region" description="Helical" evidence="1">
    <location>
        <begin position="103"/>
        <end position="123"/>
    </location>
</feature>
<protein>
    <submittedName>
        <fullName evidence="3">Anti-sigma factor</fullName>
    </submittedName>
</protein>
<keyword evidence="1" id="KW-0472">Membrane</keyword>
<accession>A0ABX1R2Q1</accession>
<dbReference type="EMBL" id="JAATNW010000004">
    <property type="protein sequence ID" value="NMH60053.1"/>
    <property type="molecule type" value="Genomic_DNA"/>
</dbReference>
<sequence length="243" mass="26594">MNYVNDENLYKLLAAEYVLGTLVGKARARFQKLMMEYPQVTKAVWDWERYFSTMNAKLLPIEPPPALYKKIEAKLFAETGGDTDNIVPITPQPRQVKSSSSRLTIYSGLAAVVAVLIATFLIYQRPPVSPVEDKTVAIVQNSEAKSLWLIDIQDQGIVVTATANVTQYSDKDYELWMVPKQGDAPISLGVIPKSGKRSLTIVDGFDITNLAALAVSLEPLGGSPSGTPTEVLFTTDTVLLPTS</sequence>
<proteinExistence type="predicted"/>
<dbReference type="InterPro" id="IPR018764">
    <property type="entry name" value="RskA_C"/>
</dbReference>
<dbReference type="Pfam" id="PF10099">
    <property type="entry name" value="RskA_C"/>
    <property type="match status" value="1"/>
</dbReference>
<reference evidence="3 4" key="1">
    <citation type="submission" date="2020-03" db="EMBL/GenBank/DDBJ databases">
        <title>Alteromonas ponticola sp. nov., isolated from seawater.</title>
        <authorList>
            <person name="Yoon J.-H."/>
            <person name="Kim Y.-O."/>
        </authorList>
    </citation>
    <scope>NUCLEOTIDE SEQUENCE [LARGE SCALE GENOMIC DNA]</scope>
    <source>
        <strain evidence="3 4">MYP5</strain>
    </source>
</reference>
<comment type="caution">
    <text evidence="3">The sequence shown here is derived from an EMBL/GenBank/DDBJ whole genome shotgun (WGS) entry which is preliminary data.</text>
</comment>
<dbReference type="Proteomes" id="UP000709336">
    <property type="component" value="Unassembled WGS sequence"/>
</dbReference>
<keyword evidence="4" id="KW-1185">Reference proteome</keyword>
<dbReference type="RefSeq" id="WP_169210613.1">
    <property type="nucleotide sequence ID" value="NZ_JAATNW010000004.1"/>
</dbReference>
<dbReference type="PANTHER" id="PTHR37461">
    <property type="entry name" value="ANTI-SIGMA-K FACTOR RSKA"/>
    <property type="match status" value="1"/>
</dbReference>
<keyword evidence="1" id="KW-0812">Transmembrane</keyword>
<evidence type="ECO:0000256" key="1">
    <source>
        <dbReference type="SAM" id="Phobius"/>
    </source>
</evidence>
<dbReference type="PANTHER" id="PTHR37461:SF1">
    <property type="entry name" value="ANTI-SIGMA-K FACTOR RSKA"/>
    <property type="match status" value="1"/>
</dbReference>
<name>A0ABX1R2Q1_9ALTE</name>
<evidence type="ECO:0000313" key="3">
    <source>
        <dbReference type="EMBL" id="NMH60053.1"/>
    </source>
</evidence>
<organism evidence="3 4">
    <name type="scientific">Alteromonas ponticola</name>
    <dbReference type="NCBI Taxonomy" id="2720613"/>
    <lineage>
        <taxon>Bacteria</taxon>
        <taxon>Pseudomonadati</taxon>
        <taxon>Pseudomonadota</taxon>
        <taxon>Gammaproteobacteria</taxon>
        <taxon>Alteromonadales</taxon>
        <taxon>Alteromonadaceae</taxon>
        <taxon>Alteromonas/Salinimonas group</taxon>
        <taxon>Alteromonas</taxon>
    </lineage>
</organism>
<keyword evidence="1" id="KW-1133">Transmembrane helix</keyword>
<evidence type="ECO:0000313" key="4">
    <source>
        <dbReference type="Proteomes" id="UP000709336"/>
    </source>
</evidence>
<feature type="domain" description="Anti-sigma K factor RskA C-terminal" evidence="2">
    <location>
        <begin position="110"/>
        <end position="229"/>
    </location>
</feature>
<dbReference type="InterPro" id="IPR051474">
    <property type="entry name" value="Anti-sigma-K/W_factor"/>
</dbReference>
<gene>
    <name evidence="3" type="ORF">HCJ96_08495</name>
</gene>